<feature type="domain" description="Aldehyde dehydrogenase" evidence="8">
    <location>
        <begin position="434"/>
        <end position="531"/>
    </location>
</feature>
<feature type="region of interest" description="Disordered" evidence="7">
    <location>
        <begin position="29"/>
        <end position="67"/>
    </location>
</feature>
<proteinExistence type="inferred from homology"/>
<dbReference type="OrthoDB" id="310895at2759"/>
<feature type="active site" evidence="5">
    <location>
        <position position="277"/>
    </location>
</feature>
<organism evidence="9 10">
    <name type="scientific">Cordyceps militaris</name>
    <name type="common">Caterpillar fungus</name>
    <name type="synonym">Clavaria militaris</name>
    <dbReference type="NCBI Taxonomy" id="73501"/>
    <lineage>
        <taxon>Eukaryota</taxon>
        <taxon>Fungi</taxon>
        <taxon>Dikarya</taxon>
        <taxon>Ascomycota</taxon>
        <taxon>Pezizomycotina</taxon>
        <taxon>Sordariomycetes</taxon>
        <taxon>Hypocreomycetidae</taxon>
        <taxon>Hypocreales</taxon>
        <taxon>Cordycipitaceae</taxon>
        <taxon>Cordyceps</taxon>
    </lineage>
</organism>
<evidence type="ECO:0000259" key="8">
    <source>
        <dbReference type="Pfam" id="PF00171"/>
    </source>
</evidence>
<dbReference type="Gene3D" id="3.40.309.10">
    <property type="entry name" value="Aldehyde Dehydrogenase, Chain A, domain 2"/>
    <property type="match status" value="1"/>
</dbReference>
<dbReference type="InterPro" id="IPR016163">
    <property type="entry name" value="Ald_DH_C"/>
</dbReference>
<dbReference type="VEuPathDB" id="FungiDB:CCM_07713"/>
<name>A0A2H4SFA6_CORMI</name>
<dbReference type="SUPFAM" id="SSF53720">
    <property type="entry name" value="ALDH-like"/>
    <property type="match status" value="1"/>
</dbReference>
<comment type="catalytic activity">
    <reaction evidence="4">
        <text>an aldehyde + NAD(+) + H2O = a carboxylate + NADH + 2 H(+)</text>
        <dbReference type="Rhea" id="RHEA:16185"/>
        <dbReference type="ChEBI" id="CHEBI:15377"/>
        <dbReference type="ChEBI" id="CHEBI:15378"/>
        <dbReference type="ChEBI" id="CHEBI:17478"/>
        <dbReference type="ChEBI" id="CHEBI:29067"/>
        <dbReference type="ChEBI" id="CHEBI:57540"/>
        <dbReference type="ChEBI" id="CHEBI:57945"/>
        <dbReference type="EC" id="1.2.1.3"/>
    </reaction>
</comment>
<evidence type="ECO:0000256" key="1">
    <source>
        <dbReference type="ARBA" id="ARBA00009986"/>
    </source>
</evidence>
<evidence type="ECO:0000256" key="5">
    <source>
        <dbReference type="PROSITE-ProRule" id="PRU10007"/>
    </source>
</evidence>
<dbReference type="FunFam" id="3.40.309.10:FF:000009">
    <property type="entry name" value="Aldehyde dehydrogenase A"/>
    <property type="match status" value="1"/>
</dbReference>
<evidence type="ECO:0000256" key="7">
    <source>
        <dbReference type="SAM" id="MobiDB-lite"/>
    </source>
</evidence>
<dbReference type="EC" id="1.2.1.3" evidence="3"/>
<keyword evidence="2 6" id="KW-0560">Oxidoreductase</keyword>
<dbReference type="PROSITE" id="PS00070">
    <property type="entry name" value="ALDEHYDE_DEHYDR_CYS"/>
    <property type="match status" value="1"/>
</dbReference>
<dbReference type="Gene3D" id="3.40.605.10">
    <property type="entry name" value="Aldehyde Dehydrogenase, Chain A, domain 1"/>
    <property type="match status" value="1"/>
</dbReference>
<feature type="compositionally biased region" description="Low complexity" evidence="7">
    <location>
        <begin position="41"/>
        <end position="50"/>
    </location>
</feature>
<dbReference type="PANTHER" id="PTHR11699">
    <property type="entry name" value="ALDEHYDE DEHYDROGENASE-RELATED"/>
    <property type="match status" value="1"/>
</dbReference>
<evidence type="ECO:0000256" key="3">
    <source>
        <dbReference type="ARBA" id="ARBA00024226"/>
    </source>
</evidence>
<dbReference type="InterPro" id="IPR015590">
    <property type="entry name" value="Aldehyde_DH_dom"/>
</dbReference>
<gene>
    <name evidence="9" type="ORF">A9K55_007305</name>
</gene>
<dbReference type="PROSITE" id="PS00687">
    <property type="entry name" value="ALDEHYDE_DEHYDR_GLU"/>
    <property type="match status" value="1"/>
</dbReference>
<sequence>MSLDDYDDIVKANKPYPLWHGSLMPGNGDMQVESVPRPRMSLTSPVSRSTTPPPASKSHNRVHTASGDDVAKAVETAHTRFLDGDWSRAPRQHRADVLDKAATLLAARLDVLIALEVRQTGRAIREMRAQVPTLVRWFRYYAALLRTEERAVLPTTGGALHNWVDRVPLGVVVLVTPFNHPLLIAVKKLAPALAAGNSVLLKPSERTPVTSLLLGPVLAAAGVPPGVFAVLPGLGATVGRALVGHALVRKVDVTGGTPSGRAIGAVVGANLARYTAELGGKAPLLVFAAAAVDAAVNGIAFGSFVASGQTCVASTRILVHSSILDEVRRKLAAKARSIEARMGSPSNPASTMGPVISGAQLQAIEELVQSALADGARLVHGGRRMTGASALDGSDLSRGHFYPPTILDLGSVADARPPIWQQPQHAGHPVIRTRLWHEEAFGPVVVLAGFDTEAQALALANDGAYGLGAGLWTTDLAQAFRVAEQVRAGIVWVDTHHRNDPSSPWGGLTPASGVGSENGVDAYRAYTMTKSTIINYASTEESLADDDWFREGAGSVRYG</sequence>
<dbReference type="InterPro" id="IPR029510">
    <property type="entry name" value="Ald_DH_CS_GLU"/>
</dbReference>
<dbReference type="VEuPathDB" id="FungiDB:A9K55_007305"/>
<evidence type="ECO:0000313" key="10">
    <source>
        <dbReference type="Proteomes" id="UP000323067"/>
    </source>
</evidence>
<comment type="similarity">
    <text evidence="1 6">Belongs to the aldehyde dehydrogenase family.</text>
</comment>
<evidence type="ECO:0000256" key="6">
    <source>
        <dbReference type="RuleBase" id="RU003345"/>
    </source>
</evidence>
<accession>A0A2H4SFA6</accession>
<dbReference type="InterPro" id="IPR016161">
    <property type="entry name" value="Ald_DH/histidinol_DH"/>
</dbReference>
<dbReference type="InterPro" id="IPR016160">
    <property type="entry name" value="Ald_DH_CS_CYS"/>
</dbReference>
<evidence type="ECO:0000256" key="4">
    <source>
        <dbReference type="ARBA" id="ARBA00049194"/>
    </source>
</evidence>
<protein>
    <recommendedName>
        <fullName evidence="3">aldehyde dehydrogenase (NAD(+))</fullName>
        <ecNumber evidence="3">1.2.1.3</ecNumber>
    </recommendedName>
</protein>
<dbReference type="InterPro" id="IPR016162">
    <property type="entry name" value="Ald_DH_N"/>
</dbReference>
<feature type="domain" description="Aldehyde dehydrogenase" evidence="8">
    <location>
        <begin position="54"/>
        <end position="408"/>
    </location>
</feature>
<dbReference type="FunFam" id="3.40.605.10:FF:000007">
    <property type="entry name" value="NAD/NADP-dependent betaine aldehyde dehydrogenase"/>
    <property type="match status" value="1"/>
</dbReference>
<dbReference type="AlphaFoldDB" id="A0A2H4SFA6"/>
<dbReference type="EMBL" id="CP023324">
    <property type="protein sequence ID" value="ATY61786.1"/>
    <property type="molecule type" value="Genomic_DNA"/>
</dbReference>
<evidence type="ECO:0000256" key="2">
    <source>
        <dbReference type="ARBA" id="ARBA00023002"/>
    </source>
</evidence>
<dbReference type="Proteomes" id="UP000323067">
    <property type="component" value="Chromosome vii"/>
</dbReference>
<dbReference type="GO" id="GO:0004029">
    <property type="term" value="F:aldehyde dehydrogenase (NAD+) activity"/>
    <property type="evidence" value="ECO:0007669"/>
    <property type="project" value="UniProtKB-EC"/>
</dbReference>
<reference evidence="9 10" key="1">
    <citation type="journal article" date="2017" name="BMC Genomics">
        <title>Chromosome level assembly and secondary metabolite potential of the parasitic fungus Cordyceps militaris.</title>
        <authorList>
            <person name="Kramer G.J."/>
            <person name="Nodwell J.R."/>
        </authorList>
    </citation>
    <scope>NUCLEOTIDE SEQUENCE [LARGE SCALE GENOMIC DNA]</scope>
    <source>
        <strain evidence="9 10">ATCC 34164</strain>
    </source>
</reference>
<evidence type="ECO:0000313" key="9">
    <source>
        <dbReference type="EMBL" id="ATY61786.1"/>
    </source>
</evidence>
<dbReference type="Pfam" id="PF00171">
    <property type="entry name" value="Aldedh"/>
    <property type="match status" value="2"/>
</dbReference>